<reference evidence="1 2" key="1">
    <citation type="submission" date="2024-06" db="EMBL/GenBank/DDBJ databases">
        <title>The Natural Products Discovery Center: Release of the First 8490 Sequenced Strains for Exploring Actinobacteria Biosynthetic Diversity.</title>
        <authorList>
            <person name="Kalkreuter E."/>
            <person name="Kautsar S.A."/>
            <person name="Yang D."/>
            <person name="Bader C.D."/>
            <person name="Teijaro C.N."/>
            <person name="Fluegel L."/>
            <person name="Davis C.M."/>
            <person name="Simpson J.R."/>
            <person name="Lauterbach L."/>
            <person name="Steele A.D."/>
            <person name="Gui C."/>
            <person name="Meng S."/>
            <person name="Li G."/>
            <person name="Viehrig K."/>
            <person name="Ye F."/>
            <person name="Su P."/>
            <person name="Kiefer A.F."/>
            <person name="Nichols A."/>
            <person name="Cepeda A.J."/>
            <person name="Yan W."/>
            <person name="Fan B."/>
            <person name="Jiang Y."/>
            <person name="Adhikari A."/>
            <person name="Zheng C.-J."/>
            <person name="Schuster L."/>
            <person name="Cowan T.M."/>
            <person name="Smanski M.J."/>
            <person name="Chevrette M.G."/>
            <person name="De Carvalho L.P.S."/>
            <person name="Shen B."/>
        </authorList>
    </citation>
    <scope>NUCLEOTIDE SEQUENCE [LARGE SCALE GENOMIC DNA]</scope>
    <source>
        <strain evidence="1 2">NPDC050671</strain>
    </source>
</reference>
<dbReference type="SUPFAM" id="SSF52540">
    <property type="entry name" value="P-loop containing nucleoside triphosphate hydrolases"/>
    <property type="match status" value="1"/>
</dbReference>
<evidence type="ECO:0000313" key="2">
    <source>
        <dbReference type="Proteomes" id="UP001551658"/>
    </source>
</evidence>
<protein>
    <recommendedName>
        <fullName evidence="3">Helicase-like protein</fullName>
    </recommendedName>
</protein>
<dbReference type="Proteomes" id="UP001551658">
    <property type="component" value="Unassembled WGS sequence"/>
</dbReference>
<sequence length="111" mass="12205">MNAGQRRAAHDTIATRLNNGKALLIVGTGSYIGEGFDCPALDTLFLAAPVKFKGRLIQYVGRITRAHPGKTTATVHDYHDTRTPVLARTLQQRAPGYTELGYPDPRRQTTQ</sequence>
<organism evidence="1 2">
    <name type="scientific">Nocardia fusca</name>
    <dbReference type="NCBI Taxonomy" id="941183"/>
    <lineage>
        <taxon>Bacteria</taxon>
        <taxon>Bacillati</taxon>
        <taxon>Actinomycetota</taxon>
        <taxon>Actinomycetes</taxon>
        <taxon>Mycobacteriales</taxon>
        <taxon>Nocardiaceae</taxon>
        <taxon>Nocardia</taxon>
    </lineage>
</organism>
<dbReference type="Gene3D" id="3.40.50.300">
    <property type="entry name" value="P-loop containing nucleotide triphosphate hydrolases"/>
    <property type="match status" value="1"/>
</dbReference>
<gene>
    <name evidence="1" type="ORF">AB0H72_27085</name>
</gene>
<comment type="caution">
    <text evidence="1">The sequence shown here is derived from an EMBL/GenBank/DDBJ whole genome shotgun (WGS) entry which is preliminary data.</text>
</comment>
<evidence type="ECO:0008006" key="3">
    <source>
        <dbReference type="Google" id="ProtNLM"/>
    </source>
</evidence>
<proteinExistence type="predicted"/>
<dbReference type="InterPro" id="IPR027417">
    <property type="entry name" value="P-loop_NTPase"/>
</dbReference>
<accession>A0ABV3FF75</accession>
<dbReference type="EMBL" id="JBFAIH010000019">
    <property type="protein sequence ID" value="MEV0366369.1"/>
    <property type="molecule type" value="Genomic_DNA"/>
</dbReference>
<keyword evidence="2" id="KW-1185">Reference proteome</keyword>
<name>A0ABV3FF75_9NOCA</name>
<evidence type="ECO:0000313" key="1">
    <source>
        <dbReference type="EMBL" id="MEV0366369.1"/>
    </source>
</evidence>
<dbReference type="RefSeq" id="WP_357984225.1">
    <property type="nucleotide sequence ID" value="NZ_JBFAIH010000019.1"/>
</dbReference>
<dbReference type="CDD" id="cd18785">
    <property type="entry name" value="SF2_C"/>
    <property type="match status" value="1"/>
</dbReference>